<accession>A0ABW7HGK3</accession>
<dbReference type="RefSeq" id="WP_394414912.1">
    <property type="nucleotide sequence ID" value="NZ_JBIGIC010000010.1"/>
</dbReference>
<dbReference type="NCBIfam" id="TIGR03824">
    <property type="entry name" value="FlgM_jcvi"/>
    <property type="match status" value="1"/>
</dbReference>
<keyword evidence="3" id="KW-0678">Repressor</keyword>
<dbReference type="InterPro" id="IPR031316">
    <property type="entry name" value="FlgM_C"/>
</dbReference>
<keyword evidence="11" id="KW-0282">Flagellum</keyword>
<evidence type="ECO:0000313" key="11">
    <source>
        <dbReference type="EMBL" id="MFG6488982.1"/>
    </source>
</evidence>
<keyword evidence="11" id="KW-0966">Cell projection</keyword>
<evidence type="ECO:0000259" key="10">
    <source>
        <dbReference type="Pfam" id="PF04316"/>
    </source>
</evidence>
<reference evidence="11 12" key="1">
    <citation type="submission" date="2024-08" db="EMBL/GenBank/DDBJ databases">
        <authorList>
            <person name="Lu H."/>
        </authorList>
    </citation>
    <scope>NUCLEOTIDE SEQUENCE [LARGE SCALE GENOMIC DNA]</scope>
    <source>
        <strain evidence="11 12">BYS78W</strain>
    </source>
</reference>
<keyword evidence="6" id="KW-0804">Transcription</keyword>
<gene>
    <name evidence="11" type="primary">flgM</name>
    <name evidence="11" type="ORF">ACG04R_20010</name>
</gene>
<sequence>MRIAGTGPAAGVVQTTEVASTERAAAPVTPARAPADLASGVLRPAQAELAALPEVDMDKVAELKDALARGEIQFDADRLARLVQRYHGGGR</sequence>
<name>A0ABW7HGK3_9BURK</name>
<dbReference type="SUPFAM" id="SSF101498">
    <property type="entry name" value="Anti-sigma factor FlgM"/>
    <property type="match status" value="1"/>
</dbReference>
<proteinExistence type="inferred from homology"/>
<evidence type="ECO:0000256" key="5">
    <source>
        <dbReference type="ARBA" id="ARBA00023015"/>
    </source>
</evidence>
<keyword evidence="11" id="KW-0969">Cilium</keyword>
<keyword evidence="5" id="KW-0805">Transcription regulation</keyword>
<dbReference type="Proteomes" id="UP001606134">
    <property type="component" value="Unassembled WGS sequence"/>
</dbReference>
<dbReference type="InterPro" id="IPR035890">
    <property type="entry name" value="Anti-sigma-28_factor_FlgM_sf"/>
</dbReference>
<evidence type="ECO:0000256" key="4">
    <source>
        <dbReference type="ARBA" id="ARBA00022795"/>
    </source>
</evidence>
<keyword evidence="12" id="KW-1185">Reference proteome</keyword>
<dbReference type="InterPro" id="IPR007412">
    <property type="entry name" value="FlgM"/>
</dbReference>
<dbReference type="EMBL" id="JBIGIC010000010">
    <property type="protein sequence ID" value="MFG6488982.1"/>
    <property type="molecule type" value="Genomic_DNA"/>
</dbReference>
<dbReference type="Pfam" id="PF04316">
    <property type="entry name" value="FlgM"/>
    <property type="match status" value="1"/>
</dbReference>
<comment type="similarity">
    <text evidence="1">Belongs to the FlgM family.</text>
</comment>
<evidence type="ECO:0000256" key="8">
    <source>
        <dbReference type="ARBA" id="ARBA00030117"/>
    </source>
</evidence>
<feature type="domain" description="Anti-sigma-28 factor FlgM C-terminal" evidence="10">
    <location>
        <begin position="45"/>
        <end position="81"/>
    </location>
</feature>
<evidence type="ECO:0000256" key="1">
    <source>
        <dbReference type="ARBA" id="ARBA00005322"/>
    </source>
</evidence>
<evidence type="ECO:0000256" key="7">
    <source>
        <dbReference type="ARBA" id="ARBA00024739"/>
    </source>
</evidence>
<feature type="region of interest" description="Disordered" evidence="9">
    <location>
        <begin position="1"/>
        <end position="31"/>
    </location>
</feature>
<comment type="function">
    <text evidence="7">Responsible for the coupling of flagellin expression to flagellar assembly by preventing expression of the flagellin genes when a component of the middle class of proteins is defective. It negatively regulates flagellar genes by inhibiting the activity of FliA by directly binding to FliA.</text>
</comment>
<evidence type="ECO:0000256" key="2">
    <source>
        <dbReference type="ARBA" id="ARBA00017823"/>
    </source>
</evidence>
<evidence type="ECO:0000256" key="3">
    <source>
        <dbReference type="ARBA" id="ARBA00022491"/>
    </source>
</evidence>
<evidence type="ECO:0000256" key="9">
    <source>
        <dbReference type="SAM" id="MobiDB-lite"/>
    </source>
</evidence>
<keyword evidence="4" id="KW-1005">Bacterial flagellum biogenesis</keyword>
<evidence type="ECO:0000256" key="6">
    <source>
        <dbReference type="ARBA" id="ARBA00023163"/>
    </source>
</evidence>
<protein>
    <recommendedName>
        <fullName evidence="2">Negative regulator of flagellin synthesis</fullName>
    </recommendedName>
    <alternativeName>
        <fullName evidence="8">Anti-sigma-28 factor</fullName>
    </alternativeName>
</protein>
<comment type="caution">
    <text evidence="11">The sequence shown here is derived from an EMBL/GenBank/DDBJ whole genome shotgun (WGS) entry which is preliminary data.</text>
</comment>
<organism evidence="11 12">
    <name type="scientific">Pelomonas candidula</name>
    <dbReference type="NCBI Taxonomy" id="3299025"/>
    <lineage>
        <taxon>Bacteria</taxon>
        <taxon>Pseudomonadati</taxon>
        <taxon>Pseudomonadota</taxon>
        <taxon>Betaproteobacteria</taxon>
        <taxon>Burkholderiales</taxon>
        <taxon>Sphaerotilaceae</taxon>
        <taxon>Roseateles</taxon>
    </lineage>
</organism>
<evidence type="ECO:0000313" key="12">
    <source>
        <dbReference type="Proteomes" id="UP001606134"/>
    </source>
</evidence>